<sequence>MNTDLDVKPFINETIKALMGYSERSGILSPQAVQCFNNALNQSLINRYDTSFVFETLLTIIESASKRDLKFNFDRVLRNTKGRDFSGNVLDFDSVFNNIKFAAKDNSLSFNEHELSTLSMVVFLKEQGYISQAEDILTVLKDEILRRVYLDYYKSQFRRIVSFYLKNGNEVFQDVGKSVSTKRGPRNKNYKEVYKIVCLTIGEYPDVSHYSLSNKLAVHFANHKNAPSKQTLMRWVQDIRSELCQTPHEPYIRRFKLITQ</sequence>
<dbReference type="EMBL" id="AAJDVX010000003">
    <property type="protein sequence ID" value="ECK8653379.1"/>
    <property type="molecule type" value="Genomic_DNA"/>
</dbReference>
<reference evidence="1" key="1">
    <citation type="submission" date="2019-06" db="EMBL/GenBank/DDBJ databases">
        <authorList>
            <consortium name="GenomeTrakr network: Whole genome sequencing for foodborne pathogen traceback"/>
        </authorList>
    </citation>
    <scope>NUCLEOTIDE SEQUENCE</scope>
    <source>
        <strain evidence="1">MDH-2013-00187</strain>
    </source>
</reference>
<protein>
    <submittedName>
        <fullName evidence="1">Uncharacterized protein</fullName>
    </submittedName>
</protein>
<proteinExistence type="predicted"/>
<dbReference type="AlphaFoldDB" id="A0A5Y6U1I5"/>
<dbReference type="RefSeq" id="WP_058657988.1">
    <property type="nucleotide sequence ID" value="NZ_JYZW01000051.1"/>
</dbReference>
<organism evidence="1">
    <name type="scientific">Salmonella newport</name>
    <dbReference type="NCBI Taxonomy" id="108619"/>
    <lineage>
        <taxon>Bacteria</taxon>
        <taxon>Pseudomonadati</taxon>
        <taxon>Pseudomonadota</taxon>
        <taxon>Gammaproteobacteria</taxon>
        <taxon>Enterobacterales</taxon>
        <taxon>Enterobacteriaceae</taxon>
        <taxon>Salmonella</taxon>
    </lineage>
</organism>
<evidence type="ECO:0000313" key="1">
    <source>
        <dbReference type="EMBL" id="ECK8653379.1"/>
    </source>
</evidence>
<name>A0A5Y6U1I5_SALNE</name>
<gene>
    <name evidence="1" type="ORF">Y675_07450</name>
</gene>
<comment type="caution">
    <text evidence="1">The sequence shown here is derived from an EMBL/GenBank/DDBJ whole genome shotgun (WGS) entry which is preliminary data.</text>
</comment>
<accession>A0A5Y6U1I5</accession>